<feature type="transmembrane region" description="Helical" evidence="6">
    <location>
        <begin position="358"/>
        <end position="380"/>
    </location>
</feature>
<dbReference type="AlphaFoldDB" id="A0A4R2P3U8"/>
<evidence type="ECO:0000256" key="3">
    <source>
        <dbReference type="ARBA" id="ARBA00022692"/>
    </source>
</evidence>
<keyword evidence="8" id="KW-1185">Reference proteome</keyword>
<dbReference type="OrthoDB" id="9787430at2"/>
<keyword evidence="5 6" id="KW-0472">Membrane</keyword>
<name>A0A4R2P3U8_9BACL</name>
<organism evidence="7 8">
    <name type="scientific">Scopulibacillus darangshiensis</name>
    <dbReference type="NCBI Taxonomy" id="442528"/>
    <lineage>
        <taxon>Bacteria</taxon>
        <taxon>Bacillati</taxon>
        <taxon>Bacillota</taxon>
        <taxon>Bacilli</taxon>
        <taxon>Bacillales</taxon>
        <taxon>Sporolactobacillaceae</taxon>
        <taxon>Scopulibacillus</taxon>
    </lineage>
</organism>
<evidence type="ECO:0000313" key="7">
    <source>
        <dbReference type="EMBL" id="TCP29297.1"/>
    </source>
</evidence>
<evidence type="ECO:0000256" key="1">
    <source>
        <dbReference type="ARBA" id="ARBA00004308"/>
    </source>
</evidence>
<dbReference type="InterPro" id="IPR007383">
    <property type="entry name" value="DUF445"/>
</dbReference>
<evidence type="ECO:0000313" key="8">
    <source>
        <dbReference type="Proteomes" id="UP000295416"/>
    </source>
</evidence>
<comment type="caution">
    <text evidence="7">The sequence shown here is derived from an EMBL/GenBank/DDBJ whole genome shotgun (WGS) entry which is preliminary data.</text>
</comment>
<keyword evidence="3 6" id="KW-0812">Transmembrane</keyword>
<reference evidence="7 8" key="1">
    <citation type="submission" date="2019-03" db="EMBL/GenBank/DDBJ databases">
        <title>Genomic Encyclopedia of Type Strains, Phase IV (KMG-IV): sequencing the most valuable type-strain genomes for metagenomic binning, comparative biology and taxonomic classification.</title>
        <authorList>
            <person name="Goeker M."/>
        </authorList>
    </citation>
    <scope>NUCLEOTIDE SEQUENCE [LARGE SCALE GENOMIC DNA]</scope>
    <source>
        <strain evidence="7 8">DSM 19377</strain>
    </source>
</reference>
<dbReference type="EMBL" id="SLXK01000011">
    <property type="protein sequence ID" value="TCP29297.1"/>
    <property type="molecule type" value="Genomic_DNA"/>
</dbReference>
<gene>
    <name evidence="7" type="ORF">EV207_11199</name>
</gene>
<dbReference type="InterPro" id="IPR016991">
    <property type="entry name" value="UCP032178"/>
</dbReference>
<comment type="subcellular location">
    <subcellularLocation>
        <location evidence="1">Endomembrane system</location>
    </subcellularLocation>
</comment>
<evidence type="ECO:0000256" key="4">
    <source>
        <dbReference type="ARBA" id="ARBA00022989"/>
    </source>
</evidence>
<proteinExistence type="inferred from homology"/>
<sequence length="381" mass="43231">MADFINFFVLIIIGAFIGGITNSIAIKMLFRPYKAMYLGKFRIPFTPGVIPKRQEEIAKSLGRLVMKHLITADSIEKKLKEERFSKVIIDRVTKEAGKLFASNQTVESILDKVVDSQKLAVRLEGKTTDWLMNEAESLIETYKKQSLYDVLPEDMRRKIDGQLPAVAQILADKTVDYLESNEGRIKVKEQLDSFFEGRGMLGNMLGMFLGNQSIVDKVYPELIKFLQQPSFKQMLHKMLENEWLEVQGKSVNDIAVLLGFNEDRFYKNMSDQVRAHLPYQKLLSAPIDTLAGEWKTDFLDKTIPSLVHSGLGFAAQKANELLKSMEIEDMVTEQVKAFSVQELEQVILIISKREFKMITYLGALLGGLIGLLQGVFLLFMG</sequence>
<keyword evidence="4 6" id="KW-1133">Transmembrane helix</keyword>
<dbReference type="GO" id="GO:0012505">
    <property type="term" value="C:endomembrane system"/>
    <property type="evidence" value="ECO:0007669"/>
    <property type="project" value="UniProtKB-SubCell"/>
</dbReference>
<dbReference type="Pfam" id="PF04286">
    <property type="entry name" value="DUF445"/>
    <property type="match status" value="1"/>
</dbReference>
<dbReference type="RefSeq" id="WP_132745951.1">
    <property type="nucleotide sequence ID" value="NZ_SLXK01000011.1"/>
</dbReference>
<dbReference type="PANTHER" id="PTHR35791:SF1">
    <property type="entry name" value="UPF0754 MEMBRANE PROTEIN YHEB"/>
    <property type="match status" value="1"/>
</dbReference>
<feature type="transmembrane region" description="Helical" evidence="6">
    <location>
        <begin position="6"/>
        <end position="30"/>
    </location>
</feature>
<protein>
    <submittedName>
        <fullName evidence="7">Uncharacterized membrane protein YheB (UPF0754 family)</fullName>
    </submittedName>
</protein>
<dbReference type="Proteomes" id="UP000295416">
    <property type="component" value="Unassembled WGS sequence"/>
</dbReference>
<comment type="similarity">
    <text evidence="2">Belongs to the UPF0754 family.</text>
</comment>
<evidence type="ECO:0000256" key="6">
    <source>
        <dbReference type="SAM" id="Phobius"/>
    </source>
</evidence>
<dbReference type="PANTHER" id="PTHR35791">
    <property type="entry name" value="UPF0754 MEMBRANE PROTEIN YHEB"/>
    <property type="match status" value="1"/>
</dbReference>
<evidence type="ECO:0000256" key="2">
    <source>
        <dbReference type="ARBA" id="ARBA00008053"/>
    </source>
</evidence>
<evidence type="ECO:0000256" key="5">
    <source>
        <dbReference type="ARBA" id="ARBA00023136"/>
    </source>
</evidence>
<dbReference type="PIRSF" id="PIRSF032178">
    <property type="entry name" value="UCP032178"/>
    <property type="match status" value="1"/>
</dbReference>
<accession>A0A4R2P3U8</accession>